<dbReference type="AlphaFoldDB" id="A0A810L435"/>
<keyword evidence="3" id="KW-1185">Reference proteome</keyword>
<protein>
    <recommendedName>
        <fullName evidence="1">Methyltransferase type 11 domain-containing protein</fullName>
    </recommendedName>
</protein>
<feature type="domain" description="Methyltransferase type 11" evidence="1">
    <location>
        <begin position="53"/>
        <end position="142"/>
    </location>
</feature>
<dbReference type="InterPro" id="IPR013216">
    <property type="entry name" value="Methyltransf_11"/>
</dbReference>
<dbReference type="RefSeq" id="WP_157035018.1">
    <property type="nucleotide sequence ID" value="NZ_AP023354.1"/>
</dbReference>
<organism evidence="2 3">
    <name type="scientific">Actinocatenispora sera</name>
    <dbReference type="NCBI Taxonomy" id="390989"/>
    <lineage>
        <taxon>Bacteria</taxon>
        <taxon>Bacillati</taxon>
        <taxon>Actinomycetota</taxon>
        <taxon>Actinomycetes</taxon>
        <taxon>Micromonosporales</taxon>
        <taxon>Micromonosporaceae</taxon>
        <taxon>Actinocatenispora</taxon>
    </lineage>
</organism>
<sequence>MTHRADGREPADYDSNGYDYRSYWRGRDYESHAEQHALGRLLPRFGHVEWFADLGGGFGRNLAHYADIAEHAVLVDYSANNLRAAEARHYAAVDRGRLHLVRADLRALPFIDDAFDAAMVVRVLHHLTELDRYLAEMSRTIRARWLLDIPIKHHLLARLRALRYGSAVPLSDPTPQITGTTAGAFRLYHLGAVRGSLDALGWDTTEVASVNNLRRWDRRLPPRLTEALQTPAAGIEALAQRVGRGWWGPSQFVLARRRHPARPRLRPVPEQTQPHTRGLAARMACPSCRGGLDWTDFAAFCRRCGVCYRHHDGFWDFAAGVPAPVPAEAIA</sequence>
<dbReference type="Proteomes" id="UP000680750">
    <property type="component" value="Chromosome"/>
</dbReference>
<name>A0A810L435_9ACTN</name>
<dbReference type="CDD" id="cd02440">
    <property type="entry name" value="AdoMet_MTases"/>
    <property type="match status" value="1"/>
</dbReference>
<dbReference type="Gene3D" id="3.40.50.150">
    <property type="entry name" value="Vaccinia Virus protein VP39"/>
    <property type="match status" value="1"/>
</dbReference>
<dbReference type="SUPFAM" id="SSF53335">
    <property type="entry name" value="S-adenosyl-L-methionine-dependent methyltransferases"/>
    <property type="match status" value="1"/>
</dbReference>
<gene>
    <name evidence="2" type="ORF">Asera_38570</name>
</gene>
<dbReference type="KEGG" id="aser:Asera_38570"/>
<dbReference type="EMBL" id="AP023354">
    <property type="protein sequence ID" value="BCJ29749.1"/>
    <property type="molecule type" value="Genomic_DNA"/>
</dbReference>
<accession>A0A810L435</accession>
<reference evidence="2" key="1">
    <citation type="submission" date="2020-08" db="EMBL/GenBank/DDBJ databases">
        <title>Whole genome shotgun sequence of Actinocatenispora sera NBRC 101916.</title>
        <authorList>
            <person name="Komaki H."/>
            <person name="Tamura T."/>
        </authorList>
    </citation>
    <scope>NUCLEOTIDE SEQUENCE</scope>
    <source>
        <strain evidence="2">NBRC 101916</strain>
    </source>
</reference>
<dbReference type="Pfam" id="PF08241">
    <property type="entry name" value="Methyltransf_11"/>
    <property type="match status" value="1"/>
</dbReference>
<proteinExistence type="predicted"/>
<dbReference type="OrthoDB" id="9805171at2"/>
<evidence type="ECO:0000313" key="3">
    <source>
        <dbReference type="Proteomes" id="UP000680750"/>
    </source>
</evidence>
<evidence type="ECO:0000313" key="2">
    <source>
        <dbReference type="EMBL" id="BCJ29749.1"/>
    </source>
</evidence>
<dbReference type="GO" id="GO:0008757">
    <property type="term" value="F:S-adenosylmethionine-dependent methyltransferase activity"/>
    <property type="evidence" value="ECO:0007669"/>
    <property type="project" value="InterPro"/>
</dbReference>
<dbReference type="InterPro" id="IPR029063">
    <property type="entry name" value="SAM-dependent_MTases_sf"/>
</dbReference>
<evidence type="ECO:0000259" key="1">
    <source>
        <dbReference type="Pfam" id="PF08241"/>
    </source>
</evidence>